<dbReference type="AlphaFoldDB" id="A0A6C0BZ10"/>
<proteinExistence type="predicted"/>
<dbReference type="EMBL" id="MN739293">
    <property type="protein sequence ID" value="QHS97350.1"/>
    <property type="molecule type" value="Genomic_DNA"/>
</dbReference>
<evidence type="ECO:0000313" key="1">
    <source>
        <dbReference type="EMBL" id="QHS97350.1"/>
    </source>
</evidence>
<accession>A0A6C0BZ10</accession>
<name>A0A6C0BZ10_9ZZZZ</name>
<reference evidence="1" key="1">
    <citation type="journal article" date="2020" name="Nature">
        <title>Giant virus diversity and host interactions through global metagenomics.</title>
        <authorList>
            <person name="Schulz F."/>
            <person name="Roux S."/>
            <person name="Paez-Espino D."/>
            <person name="Jungbluth S."/>
            <person name="Walsh D.A."/>
            <person name="Denef V.J."/>
            <person name="McMahon K.D."/>
            <person name="Konstantinidis K.T."/>
            <person name="Eloe-Fadrosh E.A."/>
            <person name="Kyrpides N.C."/>
            <person name="Woyke T."/>
        </authorList>
    </citation>
    <scope>NUCLEOTIDE SEQUENCE</scope>
    <source>
        <strain evidence="1">GVMAG-M-3300020169-51</strain>
    </source>
</reference>
<organism evidence="1">
    <name type="scientific">viral metagenome</name>
    <dbReference type="NCBI Taxonomy" id="1070528"/>
    <lineage>
        <taxon>unclassified sequences</taxon>
        <taxon>metagenomes</taxon>
        <taxon>organismal metagenomes</taxon>
    </lineage>
</organism>
<protein>
    <submittedName>
        <fullName evidence="1">Uncharacterized protein</fullName>
    </submittedName>
</protein>
<sequence length="122" mass="14441">MIIKFIKELLKQEPNTIIKVPWNVGSYGEVMKKWHDYKLKNKKVIIEEEFKYVIKTIFSFHSEDNNHIMIFFSNNKTTCLCMSKYKGRYLNIEMPVSDTLMDSDSSFVATYCPKETNEPLLK</sequence>